<keyword evidence="2" id="KW-1185">Reference proteome</keyword>
<name>A0ACB9JH46_9ASTR</name>
<protein>
    <submittedName>
        <fullName evidence="1">Uncharacterized protein</fullName>
    </submittedName>
</protein>
<proteinExistence type="predicted"/>
<dbReference type="EMBL" id="CM042021">
    <property type="protein sequence ID" value="KAI3819514.1"/>
    <property type="molecule type" value="Genomic_DNA"/>
</dbReference>
<dbReference type="Proteomes" id="UP001056120">
    <property type="component" value="Linkage Group LG04"/>
</dbReference>
<evidence type="ECO:0000313" key="1">
    <source>
        <dbReference type="EMBL" id="KAI3819514.1"/>
    </source>
</evidence>
<organism evidence="1 2">
    <name type="scientific">Smallanthus sonchifolius</name>
    <dbReference type="NCBI Taxonomy" id="185202"/>
    <lineage>
        <taxon>Eukaryota</taxon>
        <taxon>Viridiplantae</taxon>
        <taxon>Streptophyta</taxon>
        <taxon>Embryophyta</taxon>
        <taxon>Tracheophyta</taxon>
        <taxon>Spermatophyta</taxon>
        <taxon>Magnoliopsida</taxon>
        <taxon>eudicotyledons</taxon>
        <taxon>Gunneridae</taxon>
        <taxon>Pentapetalae</taxon>
        <taxon>asterids</taxon>
        <taxon>campanulids</taxon>
        <taxon>Asterales</taxon>
        <taxon>Asteraceae</taxon>
        <taxon>Asteroideae</taxon>
        <taxon>Heliantheae alliance</taxon>
        <taxon>Millerieae</taxon>
        <taxon>Smallanthus</taxon>
    </lineage>
</organism>
<reference evidence="1 2" key="2">
    <citation type="journal article" date="2022" name="Mol. Ecol. Resour.">
        <title>The genomes of chicory, endive, great burdock and yacon provide insights into Asteraceae paleo-polyploidization history and plant inulin production.</title>
        <authorList>
            <person name="Fan W."/>
            <person name="Wang S."/>
            <person name="Wang H."/>
            <person name="Wang A."/>
            <person name="Jiang F."/>
            <person name="Liu H."/>
            <person name="Zhao H."/>
            <person name="Xu D."/>
            <person name="Zhang Y."/>
        </authorList>
    </citation>
    <scope>NUCLEOTIDE SEQUENCE [LARGE SCALE GENOMIC DNA]</scope>
    <source>
        <strain evidence="2">cv. Yunnan</strain>
        <tissue evidence="1">Leaves</tissue>
    </source>
</reference>
<comment type="caution">
    <text evidence="1">The sequence shown here is derived from an EMBL/GenBank/DDBJ whole genome shotgun (WGS) entry which is preliminary data.</text>
</comment>
<sequence length="353" mass="40803">MSNQSFFPPTLHFSVTVIPNVFRRRFLVRVLLSGILFFLARQIYLNTTITITPTHNSSITRTHNSWELEIDNHLVNSYSTVFQDLIHDGFLTVDSKTLAVGIQFLEFTDALTKAGVTNPKSTKKNVWLPYRNSTFDFQFSSHTGLDCSPNPHDFSSELSRTLKPDGYLVIHTESKDSYSLNSLLSLFDSFKLIRSREMCNTGSCSVPAYKKKLIQTSEVLIYEEPFHAWIEFKKNLKNMKYLPSMKDIRFKTGYVYVDVGARRYGSSIGSWFKKFYTRQDKEFKIFAVEADKQFHAEYKSKKKVTLLPYAAWVRNESLFFEINRAPNYYDEEKGIRGMGRVQSAHTSTSFMGV</sequence>
<gene>
    <name evidence="1" type="ORF">L1987_13354</name>
</gene>
<accession>A0ACB9JH46</accession>
<reference evidence="2" key="1">
    <citation type="journal article" date="2022" name="Mol. Ecol. Resour.">
        <title>The genomes of chicory, endive, great burdock and yacon provide insights into Asteraceae palaeo-polyploidization history and plant inulin production.</title>
        <authorList>
            <person name="Fan W."/>
            <person name="Wang S."/>
            <person name="Wang H."/>
            <person name="Wang A."/>
            <person name="Jiang F."/>
            <person name="Liu H."/>
            <person name="Zhao H."/>
            <person name="Xu D."/>
            <person name="Zhang Y."/>
        </authorList>
    </citation>
    <scope>NUCLEOTIDE SEQUENCE [LARGE SCALE GENOMIC DNA]</scope>
    <source>
        <strain evidence="2">cv. Yunnan</strain>
    </source>
</reference>
<evidence type="ECO:0000313" key="2">
    <source>
        <dbReference type="Proteomes" id="UP001056120"/>
    </source>
</evidence>